<evidence type="ECO:0000313" key="2">
    <source>
        <dbReference type="EMBL" id="MBD1268970.1"/>
    </source>
</evidence>
<evidence type="ECO:0000313" key="4">
    <source>
        <dbReference type="Proteomes" id="UP000587211"/>
    </source>
</evidence>
<organism evidence="2 5">
    <name type="scientific">Aeromicrobium tamlense</name>
    <dbReference type="NCBI Taxonomy" id="375541"/>
    <lineage>
        <taxon>Bacteria</taxon>
        <taxon>Bacillati</taxon>
        <taxon>Actinomycetota</taxon>
        <taxon>Actinomycetes</taxon>
        <taxon>Propionibacteriales</taxon>
        <taxon>Nocardioidaceae</taxon>
        <taxon>Aeromicrobium</taxon>
    </lineage>
</organism>
<keyword evidence="1" id="KW-0472">Membrane</keyword>
<evidence type="ECO:0000313" key="5">
    <source>
        <dbReference type="Proteomes" id="UP000659061"/>
    </source>
</evidence>
<gene>
    <name evidence="3" type="ORF">BJ975_000497</name>
    <name evidence="2" type="ORF">IDH50_01870</name>
</gene>
<accession>A0A8I0KH16</accession>
<name>A0A8I0KH16_9ACTN</name>
<protein>
    <submittedName>
        <fullName evidence="2">Uncharacterized protein</fullName>
    </submittedName>
</protein>
<reference evidence="3 4" key="1">
    <citation type="submission" date="2020-07" db="EMBL/GenBank/DDBJ databases">
        <title>Sequencing the genomes of 1000 actinobacteria strains.</title>
        <authorList>
            <person name="Klenk H.-P."/>
        </authorList>
    </citation>
    <scope>NUCLEOTIDE SEQUENCE [LARGE SCALE GENOMIC DNA]</scope>
    <source>
        <strain evidence="3 4">DSM 19087</strain>
    </source>
</reference>
<dbReference type="Proteomes" id="UP000587211">
    <property type="component" value="Unassembled WGS sequence"/>
</dbReference>
<evidence type="ECO:0000313" key="3">
    <source>
        <dbReference type="EMBL" id="NYI37122.1"/>
    </source>
</evidence>
<feature type="transmembrane region" description="Helical" evidence="1">
    <location>
        <begin position="69"/>
        <end position="87"/>
    </location>
</feature>
<reference evidence="2" key="2">
    <citation type="submission" date="2020-09" db="EMBL/GenBank/DDBJ databases">
        <title>Novel species in genus Aeromicrobium.</title>
        <authorList>
            <person name="Zhang G."/>
        </authorList>
    </citation>
    <scope>NUCLEOTIDE SEQUENCE</scope>
    <source>
        <strain evidence="2">SSW1-57</strain>
    </source>
</reference>
<dbReference type="RefSeq" id="WP_179423333.1">
    <property type="nucleotide sequence ID" value="NZ_BAAAMP010000002.1"/>
</dbReference>
<feature type="transmembrane region" description="Helical" evidence="1">
    <location>
        <begin position="41"/>
        <end position="64"/>
    </location>
</feature>
<evidence type="ECO:0000256" key="1">
    <source>
        <dbReference type="SAM" id="Phobius"/>
    </source>
</evidence>
<comment type="caution">
    <text evidence="2">The sequence shown here is derived from an EMBL/GenBank/DDBJ whole genome shotgun (WGS) entry which is preliminary data.</text>
</comment>
<dbReference type="Proteomes" id="UP000659061">
    <property type="component" value="Unassembled WGS sequence"/>
</dbReference>
<dbReference type="AlphaFoldDB" id="A0A8I0KH16"/>
<keyword evidence="4" id="KW-1185">Reference proteome</keyword>
<dbReference type="EMBL" id="JACWMT010000001">
    <property type="protein sequence ID" value="MBD1268970.1"/>
    <property type="molecule type" value="Genomic_DNA"/>
</dbReference>
<keyword evidence="1" id="KW-0812">Transmembrane</keyword>
<keyword evidence="1" id="KW-1133">Transmembrane helix</keyword>
<sequence>MSWLFGAFLIAHGLVHAAIWMAPASDDVPFDVRHSWLLGELGSSTTVVALAAAAVFVVAGIAFLAGAPWWPGVLLAASLISLALLLVTFTPWWLLGVGIDVALAAVALRELWT</sequence>
<proteinExistence type="predicted"/>
<dbReference type="EMBL" id="JACBZN010000001">
    <property type="protein sequence ID" value="NYI37122.1"/>
    <property type="molecule type" value="Genomic_DNA"/>
</dbReference>